<feature type="domain" description="Beta-adaptin appendage C-terminal subdomain" evidence="1">
    <location>
        <begin position="29"/>
        <end position="140"/>
    </location>
</feature>
<dbReference type="Gene3D" id="3.30.310.10">
    <property type="entry name" value="TATA-Binding Protein"/>
    <property type="match status" value="1"/>
</dbReference>
<reference evidence="3" key="1">
    <citation type="submission" date="2016-11" db="UniProtKB">
        <authorList>
            <consortium name="WormBaseParasite"/>
        </authorList>
    </citation>
    <scope>IDENTIFICATION</scope>
</reference>
<dbReference type="InterPro" id="IPR009028">
    <property type="entry name" value="Coatomer/calthrin_app_sub_C"/>
</dbReference>
<dbReference type="GO" id="GO:0006886">
    <property type="term" value="P:intracellular protein transport"/>
    <property type="evidence" value="ECO:0007669"/>
    <property type="project" value="InterPro"/>
</dbReference>
<dbReference type="SMART" id="SM01020">
    <property type="entry name" value="B2-adapt-app_C"/>
    <property type="match status" value="1"/>
</dbReference>
<dbReference type="WBParaSite" id="BXY_1549300.1">
    <property type="protein sequence ID" value="BXY_1549300.1"/>
    <property type="gene ID" value="BXY_1549300"/>
</dbReference>
<dbReference type="eggNOG" id="KOG1061">
    <property type="taxonomic scope" value="Eukaryota"/>
</dbReference>
<protein>
    <submittedName>
        <fullName evidence="3">B2-adapt-app_C domain-containing protein</fullName>
    </submittedName>
</protein>
<dbReference type="InterPro" id="IPR015151">
    <property type="entry name" value="B-adaptin_app_sub_C"/>
</dbReference>
<evidence type="ECO:0000313" key="3">
    <source>
        <dbReference type="WBParaSite" id="BXY_1549300.1"/>
    </source>
</evidence>
<proteinExistence type="predicted"/>
<dbReference type="AlphaFoldDB" id="A0A1I7SR29"/>
<name>A0A1I7SR29_BURXY</name>
<dbReference type="GO" id="GO:0030131">
    <property type="term" value="C:clathrin adaptor complex"/>
    <property type="evidence" value="ECO:0007669"/>
    <property type="project" value="InterPro"/>
</dbReference>
<evidence type="ECO:0000259" key="1">
    <source>
        <dbReference type="SMART" id="SM01020"/>
    </source>
</evidence>
<dbReference type="Proteomes" id="UP000095284">
    <property type="component" value="Unplaced"/>
</dbReference>
<organism evidence="2 3">
    <name type="scientific">Bursaphelenchus xylophilus</name>
    <name type="common">Pinewood nematode worm</name>
    <name type="synonym">Aphelenchoides xylophilus</name>
    <dbReference type="NCBI Taxonomy" id="6326"/>
    <lineage>
        <taxon>Eukaryota</taxon>
        <taxon>Metazoa</taxon>
        <taxon>Ecdysozoa</taxon>
        <taxon>Nematoda</taxon>
        <taxon>Chromadorea</taxon>
        <taxon>Rhabditida</taxon>
        <taxon>Tylenchina</taxon>
        <taxon>Tylenchomorpha</taxon>
        <taxon>Aphelenchoidea</taxon>
        <taxon>Aphelenchoididae</taxon>
        <taxon>Bursaphelenchus</taxon>
    </lineage>
</organism>
<dbReference type="FunFam" id="3.30.310.10:FF:000026">
    <property type="entry name" value="AP complex subunit beta"/>
    <property type="match status" value="1"/>
</dbReference>
<dbReference type="InterPro" id="IPR012295">
    <property type="entry name" value="TBP_dom_sf"/>
</dbReference>
<evidence type="ECO:0000313" key="2">
    <source>
        <dbReference type="Proteomes" id="UP000095284"/>
    </source>
</evidence>
<accession>A0A1I7SR29</accession>
<dbReference type="GO" id="GO:0016192">
    <property type="term" value="P:vesicle-mediated transport"/>
    <property type="evidence" value="ECO:0007669"/>
    <property type="project" value="InterPro"/>
</dbReference>
<sequence>MLLKGDEVAVKSNVDVLYFAVVVPLHVYFDENGQMDKRDFLQMWKDIPEQNEVQFQINNSQGLSADDICQKLQRNNVFTVAQRNVDGQDLLYHSIKYTNQIYILSELKMQQGNPTLTLSLKSRHLAAISNINEVYQTILSN</sequence>
<dbReference type="Pfam" id="PF09066">
    <property type="entry name" value="B2-adapt-app_C"/>
    <property type="match status" value="1"/>
</dbReference>
<dbReference type="SUPFAM" id="SSF55711">
    <property type="entry name" value="Subdomain of clathrin and coatomer appendage domain"/>
    <property type="match status" value="1"/>
</dbReference>